<evidence type="ECO:0000256" key="2">
    <source>
        <dbReference type="SAM" id="MobiDB-lite"/>
    </source>
</evidence>
<name>F2E7B0_HORVV</name>
<dbReference type="GO" id="GO:0016020">
    <property type="term" value="C:membrane"/>
    <property type="evidence" value="ECO:0007669"/>
    <property type="project" value="InterPro"/>
</dbReference>
<feature type="region of interest" description="Disordered" evidence="2">
    <location>
        <begin position="1"/>
        <end position="104"/>
    </location>
</feature>
<dbReference type="PANTHER" id="PTHR14015">
    <property type="entry name" value="OPIOID GROWTH FACTOR RECEPTOR OGFR ZETA-TYPE OPIOID RECEPTOR"/>
    <property type="match status" value="1"/>
</dbReference>
<feature type="domain" description="Opioid growth factor receptor (OGFr) conserved" evidence="3">
    <location>
        <begin position="157"/>
        <end position="341"/>
    </location>
</feature>
<feature type="compositionally biased region" description="Polar residues" evidence="2">
    <location>
        <begin position="56"/>
        <end position="76"/>
    </location>
</feature>
<reference evidence="4" key="1">
    <citation type="journal article" date="2011" name="Plant Physiol.">
        <title>Comprehensive sequence analysis of 24,783 barley full-length cDNAs derived from 12 clone libraries.</title>
        <authorList>
            <person name="Matsumoto T."/>
            <person name="Tanaka T."/>
            <person name="Sakai H."/>
            <person name="Amano N."/>
            <person name="Kanamori H."/>
            <person name="Kurita K."/>
            <person name="Kikuta A."/>
            <person name="Kamiya K."/>
            <person name="Yamamoto M."/>
            <person name="Ikawa H."/>
            <person name="Fujii N."/>
            <person name="Hori K."/>
            <person name="Itoh T."/>
            <person name="Sato K."/>
        </authorList>
    </citation>
    <scope>NUCLEOTIDE SEQUENCE</scope>
    <source>
        <tissue evidence="4">Shoot and root</tissue>
    </source>
</reference>
<evidence type="ECO:0000256" key="1">
    <source>
        <dbReference type="ARBA" id="ARBA00010365"/>
    </source>
</evidence>
<evidence type="ECO:0000259" key="3">
    <source>
        <dbReference type="Pfam" id="PF04664"/>
    </source>
</evidence>
<dbReference type="InterPro" id="IPR039574">
    <property type="entry name" value="OGFr"/>
</dbReference>
<organism evidence="4">
    <name type="scientific">Hordeum vulgare subsp. vulgare</name>
    <name type="common">Domesticated barley</name>
    <dbReference type="NCBI Taxonomy" id="112509"/>
    <lineage>
        <taxon>Eukaryota</taxon>
        <taxon>Viridiplantae</taxon>
        <taxon>Streptophyta</taxon>
        <taxon>Embryophyta</taxon>
        <taxon>Tracheophyta</taxon>
        <taxon>Spermatophyta</taxon>
        <taxon>Magnoliopsida</taxon>
        <taxon>Liliopsida</taxon>
        <taxon>Poales</taxon>
        <taxon>Poaceae</taxon>
        <taxon>BOP clade</taxon>
        <taxon>Pooideae</taxon>
        <taxon>Triticodae</taxon>
        <taxon>Triticeae</taxon>
        <taxon>Hordeinae</taxon>
        <taxon>Hordeum</taxon>
    </lineage>
</organism>
<dbReference type="PANTHER" id="PTHR14015:SF2">
    <property type="entry name" value="OPIOID GROWTH FACTOR RECEPTOR (OGFR) CONSERVED DOMAIN-CONTAINING PROTEIN"/>
    <property type="match status" value="1"/>
</dbReference>
<dbReference type="GO" id="GO:0140625">
    <property type="term" value="F:opioid growth factor receptor activity"/>
    <property type="evidence" value="ECO:0007669"/>
    <property type="project" value="InterPro"/>
</dbReference>
<proteinExistence type="evidence at transcript level"/>
<dbReference type="InterPro" id="IPR006757">
    <property type="entry name" value="OGF_rcpt"/>
</dbReference>
<feature type="compositionally biased region" description="Polar residues" evidence="2">
    <location>
        <begin position="35"/>
        <end position="48"/>
    </location>
</feature>
<protein>
    <submittedName>
        <fullName evidence="4">Predicted protein</fullName>
    </submittedName>
</protein>
<comment type="similarity">
    <text evidence="1">Belongs to the opioid growth factor receptor family.</text>
</comment>
<sequence length="364" mass="41246">MSFRPVARGPTTGPVRVPPGGPRMVPMVGRYPTAPATSTPPQRSSQYPLRSPPQAEISSGRAQFTSADQRRTSSAARQMPLADGGKERRAINAPQRTVGVGYSSSGRLAMARSSSSAPANRSAGSSQMIARAAVSPQENLRVYREGYRGKIDNLNMEQNFLFYTSRLRMNQTSEAIEEVLRWDELPKDQKYEILERRHDYIQWLFPIREPSAFNSQAQELQAHEAARIAQYERQFPPGRGPICRAYRMMLSFYGIDLMSPEVGSVAASEDCVARCRFLNRSWHNYLRITRIFKSLGELGYEHFKLHLISHFISVVFDPDHPMLNVVDSLEQYWVPSLRDGNELAIALQRLHEAKKTYANLVKKR</sequence>
<dbReference type="EMBL" id="AK372034">
    <property type="protein sequence ID" value="BAK03232.1"/>
    <property type="molecule type" value="mRNA"/>
</dbReference>
<evidence type="ECO:0000313" key="4">
    <source>
        <dbReference type="EMBL" id="BAK03232.1"/>
    </source>
</evidence>
<dbReference type="AlphaFoldDB" id="F2E7B0"/>
<dbReference type="Pfam" id="PF04664">
    <property type="entry name" value="OGFr_N"/>
    <property type="match status" value="1"/>
</dbReference>
<accession>F2E7B0</accession>